<protein>
    <recommendedName>
        <fullName evidence="4">Lipoprotein</fullName>
    </recommendedName>
</protein>
<organism evidence="2 3">
    <name type="scientific">Aquabacterium soli</name>
    <dbReference type="NCBI Taxonomy" id="2493092"/>
    <lineage>
        <taxon>Bacteria</taxon>
        <taxon>Pseudomonadati</taxon>
        <taxon>Pseudomonadota</taxon>
        <taxon>Betaproteobacteria</taxon>
        <taxon>Burkholderiales</taxon>
        <taxon>Aquabacterium</taxon>
    </lineage>
</organism>
<dbReference type="PROSITE" id="PS51257">
    <property type="entry name" value="PROKAR_LIPOPROTEIN"/>
    <property type="match status" value="1"/>
</dbReference>
<feature type="chain" id="PRO_5018650654" description="Lipoprotein" evidence="1">
    <location>
        <begin position="25"/>
        <end position="147"/>
    </location>
</feature>
<sequence length="147" mass="14608">MRPLFSLSAGVAAASLIAMLTACGGGGGDKGKAIEPLPVGTLTFTGTSAGTYVVTPSATTVTGTAPIRVRLEGTPTFRITFEYDPAGTGINGLDLPVGSGGSVVNYGCIAPCNGTALDKAARTLTFTNTTLSDGSSSSVTINGTVTW</sequence>
<gene>
    <name evidence="2" type="ORF">EIP75_00750</name>
</gene>
<feature type="signal peptide" evidence="1">
    <location>
        <begin position="1"/>
        <end position="24"/>
    </location>
</feature>
<dbReference type="EMBL" id="RSED01000001">
    <property type="protein sequence ID" value="RRS06162.1"/>
    <property type="molecule type" value="Genomic_DNA"/>
</dbReference>
<reference evidence="2 3" key="1">
    <citation type="submission" date="2018-12" db="EMBL/GenBank/DDBJ databases">
        <title>The whole draft genome of Aquabacterium sp. SJQ9.</title>
        <authorList>
            <person name="Sun L."/>
            <person name="Gao X."/>
            <person name="Chen W."/>
            <person name="Huang K."/>
        </authorList>
    </citation>
    <scope>NUCLEOTIDE SEQUENCE [LARGE SCALE GENOMIC DNA]</scope>
    <source>
        <strain evidence="2 3">SJQ9</strain>
    </source>
</reference>
<evidence type="ECO:0000313" key="2">
    <source>
        <dbReference type="EMBL" id="RRS06162.1"/>
    </source>
</evidence>
<proteinExistence type="predicted"/>
<keyword evidence="1" id="KW-0732">Signal</keyword>
<evidence type="ECO:0008006" key="4">
    <source>
        <dbReference type="Google" id="ProtNLM"/>
    </source>
</evidence>
<name>A0A3R8SC57_9BURK</name>
<keyword evidence="3" id="KW-1185">Reference proteome</keyword>
<comment type="caution">
    <text evidence="2">The sequence shown here is derived from an EMBL/GenBank/DDBJ whole genome shotgun (WGS) entry which is preliminary data.</text>
</comment>
<dbReference type="AlphaFoldDB" id="A0A3R8SC57"/>
<dbReference type="Proteomes" id="UP000269265">
    <property type="component" value="Unassembled WGS sequence"/>
</dbReference>
<accession>A0A3R8SC57</accession>
<dbReference type="RefSeq" id="WP_125241305.1">
    <property type="nucleotide sequence ID" value="NZ_RSED01000001.1"/>
</dbReference>
<evidence type="ECO:0000256" key="1">
    <source>
        <dbReference type="SAM" id="SignalP"/>
    </source>
</evidence>
<evidence type="ECO:0000313" key="3">
    <source>
        <dbReference type="Proteomes" id="UP000269265"/>
    </source>
</evidence>